<reference evidence="3 4" key="1">
    <citation type="journal article" date="2016" name="BMC Genomics">
        <title>Comparative genomics reveals Cyclospora cayetanensis possesses coccidia-like metabolism and invasion components but unique surface antigens.</title>
        <authorList>
            <person name="Liu S."/>
            <person name="Wang L."/>
            <person name="Zheng H."/>
            <person name="Xu Z."/>
            <person name="Roellig D.M."/>
            <person name="Li N."/>
            <person name="Frace M.A."/>
            <person name="Tang K."/>
            <person name="Arrowood M.J."/>
            <person name="Moss D.M."/>
            <person name="Zhang L."/>
            <person name="Feng Y."/>
            <person name="Xiao L."/>
        </authorList>
    </citation>
    <scope>NUCLEOTIDE SEQUENCE [LARGE SCALE GENOMIC DNA]</scope>
    <source>
        <strain evidence="3 4">CHN_HEN01</strain>
    </source>
</reference>
<dbReference type="PANTHER" id="PTHR43977">
    <property type="entry name" value="STRUCTURAL MAINTENANCE OF CHROMOSOMES PROTEIN 3"/>
    <property type="match status" value="1"/>
</dbReference>
<evidence type="ECO:0000313" key="3">
    <source>
        <dbReference type="EMBL" id="OEH76563.1"/>
    </source>
</evidence>
<dbReference type="EMBL" id="JROU02001414">
    <property type="protein sequence ID" value="OEH76563.1"/>
    <property type="molecule type" value="Genomic_DNA"/>
</dbReference>
<sequence length="299" mass="33232">MAEAEGWNKANGIAGLFADFISVAPEYHRAVESIGGFALFYFVLEDATRALEVVTRLKRHQQQQKSGLPTWKSCVSLVPLKEVHELQQARQRTDSRLQRLKQQAHKLLEEGVAMPLTECIHVLPEAAGIHAAALEVFIQSIFGRALLVPSLDTPEVKQWNDQGFECVTLDGDVSFASGALRGGCSARGVKLAAFHKLRECEAADYRLEEEIQEQQQALKRLQARQKCLLEDEQLLVEAKLEAHLRAEASLATQQKAKMALRAAASLLSALKEEEAAAASRTAMRKQVMQRRLCKRAQPL</sequence>
<dbReference type="Proteomes" id="UP000095192">
    <property type="component" value="Unassembled WGS sequence"/>
</dbReference>
<evidence type="ECO:0000259" key="2">
    <source>
        <dbReference type="Pfam" id="PF06470"/>
    </source>
</evidence>
<dbReference type="InParanoid" id="A0A1D3CZE1"/>
<evidence type="ECO:0000256" key="1">
    <source>
        <dbReference type="SAM" id="Coils"/>
    </source>
</evidence>
<dbReference type="SUPFAM" id="SSF75553">
    <property type="entry name" value="Smc hinge domain"/>
    <property type="match status" value="1"/>
</dbReference>
<proteinExistence type="predicted"/>
<dbReference type="GO" id="GO:0051276">
    <property type="term" value="P:chromosome organization"/>
    <property type="evidence" value="ECO:0007669"/>
    <property type="project" value="InterPro"/>
</dbReference>
<name>A0A1D3CZE1_9EIME</name>
<feature type="coiled-coil region" evidence="1">
    <location>
        <begin position="197"/>
        <end position="231"/>
    </location>
</feature>
<dbReference type="VEuPathDB" id="ToxoDB:cyc_03876"/>
<gene>
    <name evidence="3" type="ORF">cyc_03876</name>
</gene>
<dbReference type="InterPro" id="IPR036277">
    <property type="entry name" value="SMC_hinge_sf"/>
</dbReference>
<feature type="coiled-coil region" evidence="1">
    <location>
        <begin position="83"/>
        <end position="110"/>
    </location>
</feature>
<dbReference type="GO" id="GO:0005694">
    <property type="term" value="C:chromosome"/>
    <property type="evidence" value="ECO:0007669"/>
    <property type="project" value="InterPro"/>
</dbReference>
<dbReference type="Pfam" id="PF06470">
    <property type="entry name" value="SMC_hinge"/>
    <property type="match status" value="1"/>
</dbReference>
<organism evidence="3 4">
    <name type="scientific">Cyclospora cayetanensis</name>
    <dbReference type="NCBI Taxonomy" id="88456"/>
    <lineage>
        <taxon>Eukaryota</taxon>
        <taxon>Sar</taxon>
        <taxon>Alveolata</taxon>
        <taxon>Apicomplexa</taxon>
        <taxon>Conoidasida</taxon>
        <taxon>Coccidia</taxon>
        <taxon>Eucoccidiorida</taxon>
        <taxon>Eimeriorina</taxon>
        <taxon>Eimeriidae</taxon>
        <taxon>Cyclospora</taxon>
    </lineage>
</organism>
<keyword evidence="4" id="KW-1185">Reference proteome</keyword>
<dbReference type="GO" id="GO:0005524">
    <property type="term" value="F:ATP binding"/>
    <property type="evidence" value="ECO:0007669"/>
    <property type="project" value="InterPro"/>
</dbReference>
<evidence type="ECO:0000313" key="4">
    <source>
        <dbReference type="Proteomes" id="UP000095192"/>
    </source>
</evidence>
<feature type="domain" description="SMC hinge" evidence="2">
    <location>
        <begin position="11"/>
        <end position="153"/>
    </location>
</feature>
<dbReference type="InterPro" id="IPR010935">
    <property type="entry name" value="SMC_hinge"/>
</dbReference>
<comment type="caution">
    <text evidence="3">The sequence shown here is derived from an EMBL/GenBank/DDBJ whole genome shotgun (WGS) entry which is preliminary data.</text>
</comment>
<keyword evidence="1" id="KW-0175">Coiled coil</keyword>
<dbReference type="Gene3D" id="3.30.70.1620">
    <property type="match status" value="1"/>
</dbReference>
<accession>A0A1D3CZE1</accession>
<dbReference type="Gene3D" id="1.20.1060.20">
    <property type="match status" value="1"/>
</dbReference>
<dbReference type="AlphaFoldDB" id="A0A1D3CZE1"/>
<protein>
    <submittedName>
        <fullName evidence="3">Structural maintenance of chromosome domain-containing protein</fullName>
    </submittedName>
</protein>